<dbReference type="Gene3D" id="1.25.40.10">
    <property type="entry name" value="Tetratricopeptide repeat domain"/>
    <property type="match status" value="1"/>
</dbReference>
<evidence type="ECO:0000256" key="4">
    <source>
        <dbReference type="ARBA" id="ARBA00022786"/>
    </source>
</evidence>
<name>A0ABP0DXC0_9PEZI</name>
<keyword evidence="8" id="KW-1185">Reference proteome</keyword>
<evidence type="ECO:0000256" key="3">
    <source>
        <dbReference type="ARBA" id="ARBA00022737"/>
    </source>
</evidence>
<keyword evidence="5" id="KW-0697">Rotamase</keyword>
<sequence>MASTAVFLRNEGNRSFLSGDYVVAEALYSQAILSDPQNSALYTNRALARLKLELWDEVVTDTKTCLDRSPDNMKAHYILSQAEFHLKDYDSAIYHCRRAHELCVAAHDRSLIPITNHMLECKRARWTEQERRRQREVMPLEAEMVSLLEKDKKAAVEAEEDEQERAAIAADYDDKLKQLGQVFILARNASAETARRDVPEWVVDDMTFTILVDPVMTKTGKSYERAAILEHLHLHGTDPITREPLSPDDLRPNLGLRAACEEFLDNNGWAVDW</sequence>
<dbReference type="Proteomes" id="UP001642502">
    <property type="component" value="Unassembled WGS sequence"/>
</dbReference>
<dbReference type="SUPFAM" id="SSF57850">
    <property type="entry name" value="RING/U-box"/>
    <property type="match status" value="1"/>
</dbReference>
<evidence type="ECO:0000256" key="5">
    <source>
        <dbReference type="ARBA" id="ARBA00023110"/>
    </source>
</evidence>
<organism evidence="7 8">
    <name type="scientific">Sporothrix epigloea</name>
    <dbReference type="NCBI Taxonomy" id="1892477"/>
    <lineage>
        <taxon>Eukaryota</taxon>
        <taxon>Fungi</taxon>
        <taxon>Dikarya</taxon>
        <taxon>Ascomycota</taxon>
        <taxon>Pezizomycotina</taxon>
        <taxon>Sordariomycetes</taxon>
        <taxon>Sordariomycetidae</taxon>
        <taxon>Ophiostomatales</taxon>
        <taxon>Ophiostomataceae</taxon>
        <taxon>Sporothrix</taxon>
    </lineage>
</organism>
<dbReference type="SMART" id="SM00028">
    <property type="entry name" value="TPR"/>
    <property type="match status" value="3"/>
</dbReference>
<comment type="caution">
    <text evidence="7">The sequence shown here is derived from an EMBL/GenBank/DDBJ whole genome shotgun (WGS) entry which is preliminary data.</text>
</comment>
<dbReference type="Gene3D" id="3.30.40.10">
    <property type="entry name" value="Zinc/RING finger domain, C3HC4 (zinc finger)"/>
    <property type="match status" value="1"/>
</dbReference>
<keyword evidence="5" id="KW-0413">Isomerase</keyword>
<dbReference type="SMART" id="SM00504">
    <property type="entry name" value="Ubox"/>
    <property type="match status" value="1"/>
</dbReference>
<evidence type="ECO:0000256" key="1">
    <source>
        <dbReference type="ARBA" id="ARBA00000900"/>
    </source>
</evidence>
<dbReference type="InterPro" id="IPR011990">
    <property type="entry name" value="TPR-like_helical_dom_sf"/>
</dbReference>
<evidence type="ECO:0000313" key="8">
    <source>
        <dbReference type="Proteomes" id="UP001642502"/>
    </source>
</evidence>
<dbReference type="PANTHER" id="PTHR46803:SF2">
    <property type="entry name" value="E3 UBIQUITIN-PROTEIN LIGASE CHIP"/>
    <property type="match status" value="1"/>
</dbReference>
<reference evidence="7 8" key="1">
    <citation type="submission" date="2024-01" db="EMBL/GenBank/DDBJ databases">
        <authorList>
            <person name="Allen C."/>
            <person name="Tagirdzhanova G."/>
        </authorList>
    </citation>
    <scope>NUCLEOTIDE SEQUENCE [LARGE SCALE GENOMIC DNA]</scope>
    <source>
        <strain evidence="7 8">CBS 119000</strain>
    </source>
</reference>
<evidence type="ECO:0000259" key="6">
    <source>
        <dbReference type="PROSITE" id="PS51698"/>
    </source>
</evidence>
<protein>
    <recommendedName>
        <fullName evidence="6">U-box domain-containing protein</fullName>
    </recommendedName>
</protein>
<dbReference type="InterPro" id="IPR003613">
    <property type="entry name" value="Ubox_domain"/>
</dbReference>
<dbReference type="InterPro" id="IPR013083">
    <property type="entry name" value="Znf_RING/FYVE/PHD"/>
</dbReference>
<dbReference type="InterPro" id="IPR019734">
    <property type="entry name" value="TPR_rpt"/>
</dbReference>
<keyword evidence="3" id="KW-0677">Repeat</keyword>
<dbReference type="PROSITE" id="PS51698">
    <property type="entry name" value="U_BOX"/>
    <property type="match status" value="1"/>
</dbReference>
<dbReference type="Pfam" id="PF13432">
    <property type="entry name" value="TPR_16"/>
    <property type="match status" value="1"/>
</dbReference>
<dbReference type="PANTHER" id="PTHR46803">
    <property type="entry name" value="E3 UBIQUITIN-PROTEIN LIGASE CHIP"/>
    <property type="match status" value="1"/>
</dbReference>
<dbReference type="EMBL" id="CAWUON010000100">
    <property type="protein sequence ID" value="CAK7272946.1"/>
    <property type="molecule type" value="Genomic_DNA"/>
</dbReference>
<evidence type="ECO:0000256" key="2">
    <source>
        <dbReference type="ARBA" id="ARBA00022679"/>
    </source>
</evidence>
<dbReference type="SUPFAM" id="SSF48452">
    <property type="entry name" value="TPR-like"/>
    <property type="match status" value="1"/>
</dbReference>
<feature type="domain" description="U-box" evidence="6">
    <location>
        <begin position="197"/>
        <end position="270"/>
    </location>
</feature>
<keyword evidence="2" id="KW-0808">Transferase</keyword>
<proteinExistence type="predicted"/>
<comment type="catalytic activity">
    <reaction evidence="1">
        <text>S-ubiquitinyl-[E2 ubiquitin-conjugating enzyme]-L-cysteine + [acceptor protein]-L-lysine = [E2 ubiquitin-conjugating enzyme]-L-cysteine + N(6)-ubiquitinyl-[acceptor protein]-L-lysine.</text>
        <dbReference type="EC" id="2.3.2.27"/>
    </reaction>
</comment>
<accession>A0ABP0DXC0</accession>
<gene>
    <name evidence="7" type="ORF">SEPCBS119000_005392</name>
</gene>
<dbReference type="Pfam" id="PF04564">
    <property type="entry name" value="U-box"/>
    <property type="match status" value="1"/>
</dbReference>
<keyword evidence="4" id="KW-0833">Ubl conjugation pathway</keyword>
<evidence type="ECO:0000313" key="7">
    <source>
        <dbReference type="EMBL" id="CAK7272946.1"/>
    </source>
</evidence>